<dbReference type="RefSeq" id="WP_232572078.1">
    <property type="nucleotide sequence ID" value="NZ_CP089466.1"/>
</dbReference>
<evidence type="ECO:0000313" key="3">
    <source>
        <dbReference type="Proteomes" id="UP001595660"/>
    </source>
</evidence>
<evidence type="ECO:0000259" key="1">
    <source>
        <dbReference type="Pfam" id="PF26479"/>
    </source>
</evidence>
<protein>
    <recommendedName>
        <fullName evidence="1">DUF8152 domain-containing protein</fullName>
    </recommendedName>
</protein>
<name>A0ABD5NCI8_9EURY</name>
<comment type="caution">
    <text evidence="2">The sequence shown here is derived from an EMBL/GenBank/DDBJ whole genome shotgun (WGS) entry which is preliminary data.</text>
</comment>
<dbReference type="InterPro" id="IPR058465">
    <property type="entry name" value="DUF8152"/>
</dbReference>
<accession>A0ABD5NCI8</accession>
<dbReference type="GeneID" id="69117305"/>
<sequence>MSDKRLRELHDHLAATGELPVERSASHYLGEAEAVVADALKPGTSDEVVRQRVEQARELLGHVDGTGDGRADDHVERARECCVALLDEP</sequence>
<reference evidence="2 3" key="1">
    <citation type="journal article" date="2019" name="Int. J. Syst. Evol. Microbiol.">
        <title>The Global Catalogue of Microorganisms (GCM) 10K type strain sequencing project: providing services to taxonomists for standard genome sequencing and annotation.</title>
        <authorList>
            <consortium name="The Broad Institute Genomics Platform"/>
            <consortium name="The Broad Institute Genome Sequencing Center for Infectious Disease"/>
            <person name="Wu L."/>
            <person name="Ma J."/>
        </authorList>
    </citation>
    <scope>NUCLEOTIDE SEQUENCE [LARGE SCALE GENOMIC DNA]</scope>
    <source>
        <strain evidence="2 3">CGMCC 1.12562</strain>
    </source>
</reference>
<organism evidence="2 3">
    <name type="scientific">Halobacterium litoreum</name>
    <dbReference type="NCBI Taxonomy" id="2039234"/>
    <lineage>
        <taxon>Archaea</taxon>
        <taxon>Methanobacteriati</taxon>
        <taxon>Methanobacteriota</taxon>
        <taxon>Stenosarchaea group</taxon>
        <taxon>Halobacteria</taxon>
        <taxon>Halobacteriales</taxon>
        <taxon>Halobacteriaceae</taxon>
        <taxon>Halobacterium</taxon>
    </lineage>
</organism>
<dbReference type="Pfam" id="PF26479">
    <property type="entry name" value="DUF8152"/>
    <property type="match status" value="1"/>
</dbReference>
<dbReference type="EMBL" id="JBHRWN010000002">
    <property type="protein sequence ID" value="MFC3476779.1"/>
    <property type="molecule type" value="Genomic_DNA"/>
</dbReference>
<dbReference type="Proteomes" id="UP001595660">
    <property type="component" value="Unassembled WGS sequence"/>
</dbReference>
<keyword evidence="3" id="KW-1185">Reference proteome</keyword>
<proteinExistence type="predicted"/>
<feature type="domain" description="DUF8152" evidence="1">
    <location>
        <begin position="6"/>
        <end position="87"/>
    </location>
</feature>
<gene>
    <name evidence="2" type="ORF">ACFOKC_03475</name>
</gene>
<dbReference type="AlphaFoldDB" id="A0ABD5NCI8"/>
<evidence type="ECO:0000313" key="2">
    <source>
        <dbReference type="EMBL" id="MFC3476779.1"/>
    </source>
</evidence>